<proteinExistence type="predicted"/>
<dbReference type="SMART" id="SM00827">
    <property type="entry name" value="PKS_AT"/>
    <property type="match status" value="1"/>
</dbReference>
<protein>
    <recommendedName>
        <fullName evidence="1">[acyl-carrier-protein] S-malonyltransferase</fullName>
        <ecNumber evidence="1">2.3.1.39</ecNumber>
    </recommendedName>
</protein>
<gene>
    <name evidence="6" type="ORF">B4102_3271</name>
</gene>
<dbReference type="AlphaFoldDB" id="A0A150KWG9"/>
<dbReference type="InterPro" id="IPR016035">
    <property type="entry name" value="Acyl_Trfase/lysoPLipase"/>
</dbReference>
<dbReference type="STRING" id="46224.B4102_3271"/>
<dbReference type="Proteomes" id="UP000075666">
    <property type="component" value="Unassembled WGS sequence"/>
</dbReference>
<keyword evidence="2" id="KW-0808">Transferase</keyword>
<evidence type="ECO:0000256" key="4">
    <source>
        <dbReference type="ARBA" id="ARBA00048462"/>
    </source>
</evidence>
<dbReference type="SUPFAM" id="SSF52151">
    <property type="entry name" value="FabD/lysophospholipase-like"/>
    <property type="match status" value="1"/>
</dbReference>
<comment type="catalytic activity">
    <reaction evidence="4">
        <text>holo-[ACP] + malonyl-CoA = malonyl-[ACP] + CoA</text>
        <dbReference type="Rhea" id="RHEA:41792"/>
        <dbReference type="Rhea" id="RHEA-COMP:9623"/>
        <dbReference type="Rhea" id="RHEA-COMP:9685"/>
        <dbReference type="ChEBI" id="CHEBI:57287"/>
        <dbReference type="ChEBI" id="CHEBI:57384"/>
        <dbReference type="ChEBI" id="CHEBI:64479"/>
        <dbReference type="ChEBI" id="CHEBI:78449"/>
        <dbReference type="EC" id="2.3.1.39"/>
    </reaction>
</comment>
<feature type="domain" description="Malonyl-CoA:ACP transacylase (MAT)" evidence="5">
    <location>
        <begin position="7"/>
        <end position="304"/>
    </location>
</feature>
<evidence type="ECO:0000256" key="3">
    <source>
        <dbReference type="ARBA" id="ARBA00023315"/>
    </source>
</evidence>
<evidence type="ECO:0000259" key="5">
    <source>
        <dbReference type="SMART" id="SM00827"/>
    </source>
</evidence>
<dbReference type="InterPro" id="IPR001227">
    <property type="entry name" value="Ac_transferase_dom_sf"/>
</dbReference>
<dbReference type="EC" id="2.3.1.39" evidence="1"/>
<dbReference type="Gene3D" id="3.30.70.250">
    <property type="entry name" value="Malonyl-CoA ACP transacylase, ACP-binding"/>
    <property type="match status" value="1"/>
</dbReference>
<dbReference type="PANTHER" id="PTHR42681">
    <property type="entry name" value="MALONYL-COA-ACYL CARRIER PROTEIN TRANSACYLASE, MITOCHONDRIAL"/>
    <property type="match status" value="1"/>
</dbReference>
<evidence type="ECO:0000256" key="1">
    <source>
        <dbReference type="ARBA" id="ARBA00013258"/>
    </source>
</evidence>
<dbReference type="InterPro" id="IPR014043">
    <property type="entry name" value="Acyl_transferase_dom"/>
</dbReference>
<dbReference type="SUPFAM" id="SSF55048">
    <property type="entry name" value="Probable ACP-binding domain of malonyl-CoA ACP transacylase"/>
    <property type="match status" value="1"/>
</dbReference>
<reference evidence="6 7" key="1">
    <citation type="submission" date="2016-01" db="EMBL/GenBank/DDBJ databases">
        <title>Genome Sequences of Twelve Sporeforming Bacillus Species Isolated from Foods.</title>
        <authorList>
            <person name="Berendsen E.M."/>
            <person name="Wells-Bennik M.H."/>
            <person name="Krawcyk A.O."/>
            <person name="De Jong A."/>
            <person name="Holsappel S."/>
            <person name="Eijlander R.T."/>
            <person name="Kuipers O.P."/>
        </authorList>
    </citation>
    <scope>NUCLEOTIDE SEQUENCE [LARGE SCALE GENOMIC DNA]</scope>
    <source>
        <strain evidence="6 7">B4102</strain>
    </source>
</reference>
<accession>A0A150KWG9</accession>
<dbReference type="GO" id="GO:0005829">
    <property type="term" value="C:cytosol"/>
    <property type="evidence" value="ECO:0007669"/>
    <property type="project" value="TreeGrafter"/>
</dbReference>
<dbReference type="InterPro" id="IPR050858">
    <property type="entry name" value="Mal-CoA-ACP_Trans/PKS_FabD"/>
</dbReference>
<dbReference type="OrthoDB" id="9805460at2"/>
<dbReference type="Pfam" id="PF00698">
    <property type="entry name" value="Acyl_transf_1"/>
    <property type="match status" value="1"/>
</dbReference>
<sequence length="417" mass="47412">MEKFSFVFPGQGTQFLQMGKSFYDNYEIAKQTFEEASDVSSIDIANICFNGSIGELNDFTIMQLAILTTEVAIFRAYMSDYGLAPQFAVGHSIGEYAALVSAGAIKFSDAIKIMIKRGELVSKIIEKNNGHMTIVEKTNLEMINECIEQANANDSVYISCYNSNNQYAISGLNQKLELVEQLLIDREAIVSPLFNSPPIHSPLMNEVCMEFLEYINKFEFYQFKFPIIPNYTGAPLSDPKKIAENLTHHLINPVLFTSAIDLFYKYGVTTAIEISPKLLLSDFIKENQPNIKTYCYGLINERKALDEMIKSDSNFEKDVPNFIGKCLSILVTTENKNSNQNEFKEVIKIYEKIKVKYNTFSKNKVIPQIEEKAEILDLLITALKIKKVEKNQLKNCIKSLLDETNTFYNFKNIINSI</sequence>
<dbReference type="GO" id="GO:0004314">
    <property type="term" value="F:[acyl-carrier-protein] S-malonyltransferase activity"/>
    <property type="evidence" value="ECO:0007669"/>
    <property type="project" value="UniProtKB-EC"/>
</dbReference>
<keyword evidence="3" id="KW-0012">Acyltransferase</keyword>
<dbReference type="EMBL" id="LQYN01000059">
    <property type="protein sequence ID" value="KYD04425.1"/>
    <property type="molecule type" value="Genomic_DNA"/>
</dbReference>
<organism evidence="6 7">
    <name type="scientific">Heyndrickxia sporothermodurans</name>
    <dbReference type="NCBI Taxonomy" id="46224"/>
    <lineage>
        <taxon>Bacteria</taxon>
        <taxon>Bacillati</taxon>
        <taxon>Bacillota</taxon>
        <taxon>Bacilli</taxon>
        <taxon>Bacillales</taxon>
        <taxon>Bacillaceae</taxon>
        <taxon>Heyndrickxia</taxon>
    </lineage>
</organism>
<evidence type="ECO:0000313" key="6">
    <source>
        <dbReference type="EMBL" id="KYD04425.1"/>
    </source>
</evidence>
<dbReference type="GO" id="GO:0006633">
    <property type="term" value="P:fatty acid biosynthetic process"/>
    <property type="evidence" value="ECO:0007669"/>
    <property type="project" value="TreeGrafter"/>
</dbReference>
<dbReference type="Gene3D" id="3.40.366.10">
    <property type="entry name" value="Malonyl-Coenzyme A Acyl Carrier Protein, domain 2"/>
    <property type="match status" value="1"/>
</dbReference>
<name>A0A150KWG9_9BACI</name>
<evidence type="ECO:0000313" key="7">
    <source>
        <dbReference type="Proteomes" id="UP000075666"/>
    </source>
</evidence>
<dbReference type="RefSeq" id="WP_066232018.1">
    <property type="nucleotide sequence ID" value="NZ_LQYN01000059.1"/>
</dbReference>
<evidence type="ECO:0000256" key="2">
    <source>
        <dbReference type="ARBA" id="ARBA00022679"/>
    </source>
</evidence>
<comment type="caution">
    <text evidence="6">The sequence shown here is derived from an EMBL/GenBank/DDBJ whole genome shotgun (WGS) entry which is preliminary data.</text>
</comment>
<dbReference type="PATRIC" id="fig|46224.3.peg.3314"/>
<dbReference type="InterPro" id="IPR016036">
    <property type="entry name" value="Malonyl_transacylase_ACP-bd"/>
</dbReference>
<keyword evidence="7" id="KW-1185">Reference proteome</keyword>
<dbReference type="PANTHER" id="PTHR42681:SF1">
    <property type="entry name" value="MALONYL-COA-ACYL CARRIER PROTEIN TRANSACYLASE, MITOCHONDRIAL"/>
    <property type="match status" value="1"/>
</dbReference>